<keyword evidence="6" id="KW-0862">Zinc</keyword>
<dbReference type="RefSeq" id="XP_013902209.1">
    <property type="nucleotide sequence ID" value="XM_014046755.1"/>
</dbReference>
<dbReference type="InterPro" id="IPR027449">
    <property type="entry name" value="KduI_N"/>
</dbReference>
<evidence type="ECO:0000256" key="8">
    <source>
        <dbReference type="SAM" id="SignalP"/>
    </source>
</evidence>
<comment type="cofactor">
    <cofactor evidence="2">
        <name>Zn(2+)</name>
        <dbReference type="ChEBI" id="CHEBI:29105"/>
    </cofactor>
</comment>
<dbReference type="InterPro" id="IPR007045">
    <property type="entry name" value="KduI"/>
</dbReference>
<dbReference type="PANTHER" id="PTHR38461:SF1">
    <property type="entry name" value="4-DEOXY-L-THREO-5-HEXOSULOSE-URONATE KETOL-ISOMERASE"/>
    <property type="match status" value="1"/>
</dbReference>
<dbReference type="Proteomes" id="UP000054498">
    <property type="component" value="Unassembled WGS sequence"/>
</dbReference>
<evidence type="ECO:0000313" key="9">
    <source>
        <dbReference type="EMBL" id="KIZ03190.1"/>
    </source>
</evidence>
<dbReference type="Gene3D" id="2.60.120.10">
    <property type="entry name" value="Jelly Rolls"/>
    <property type="match status" value="1"/>
</dbReference>
<dbReference type="Pfam" id="PF04962">
    <property type="entry name" value="KduI"/>
    <property type="match status" value="1"/>
</dbReference>
<evidence type="ECO:0000256" key="5">
    <source>
        <dbReference type="ARBA" id="ARBA00022723"/>
    </source>
</evidence>
<keyword evidence="8" id="KW-0732">Signal</keyword>
<gene>
    <name evidence="9" type="ORF">MNEG_4772</name>
</gene>
<dbReference type="GO" id="GO:0045490">
    <property type="term" value="P:pectin catabolic process"/>
    <property type="evidence" value="ECO:0007669"/>
    <property type="project" value="InterPro"/>
</dbReference>
<protein>
    <recommendedName>
        <fullName evidence="4">5-dehydro-4-deoxy-D-glucuronate isomerase</fullName>
        <ecNumber evidence="4">5.3.1.17</ecNumber>
    </recommendedName>
</protein>
<dbReference type="STRING" id="145388.A0A0D2MJP3"/>
<name>A0A0D2MJP3_9CHLO</name>
<dbReference type="KEGG" id="mng:MNEG_4772"/>
<dbReference type="InterPro" id="IPR011051">
    <property type="entry name" value="RmlC_Cupin_sf"/>
</dbReference>
<evidence type="ECO:0000256" key="2">
    <source>
        <dbReference type="ARBA" id="ARBA00001947"/>
    </source>
</evidence>
<comment type="similarity">
    <text evidence="3">Belongs to the KduI family.</text>
</comment>
<dbReference type="GO" id="GO:0042840">
    <property type="term" value="P:D-glucuronate catabolic process"/>
    <property type="evidence" value="ECO:0007669"/>
    <property type="project" value="TreeGrafter"/>
</dbReference>
<sequence>MASRHSIAVVLLALLAAHTVDAAARLVPSAAAAVAAELPAATPAPAAAAAAAAPAAPAIEVRHSVHPEALPSMGSKELRRHFLVDRLFAPGEVALTYTHEDRMIVGGATPLPGAPLALPSDRAIAKSIGRPTFLASRELAAINVGGPGRVVADGAAFDLAPLDALYVPMGTSAVKFESADKDRPAKFYLLSCPAHKQHAAAKISPRNATKVVTAGAGDTANNRTLYHLVAPGGIDSDQITFGVTFLADGSVWNTMPAHLHDRRSEIYMYFNMAPDTRVVHLMGEPDETRHILVANEQAVVSPSWSIHSGAGTAAYSFVWAMCGENRLMPDIEPVAMATLQ</sequence>
<evidence type="ECO:0000313" key="10">
    <source>
        <dbReference type="Proteomes" id="UP000054498"/>
    </source>
</evidence>
<dbReference type="NCBIfam" id="NF002091">
    <property type="entry name" value="PRK00924.1"/>
    <property type="match status" value="1"/>
</dbReference>
<proteinExistence type="inferred from homology"/>
<dbReference type="GO" id="GO:0046872">
    <property type="term" value="F:metal ion binding"/>
    <property type="evidence" value="ECO:0007669"/>
    <property type="project" value="UniProtKB-KW"/>
</dbReference>
<dbReference type="EC" id="5.3.1.17" evidence="4"/>
<dbReference type="CDD" id="cd20491">
    <property type="entry name" value="cupin_KduI_C"/>
    <property type="match status" value="1"/>
</dbReference>
<dbReference type="GO" id="GO:0019698">
    <property type="term" value="P:D-galacturonate catabolic process"/>
    <property type="evidence" value="ECO:0007669"/>
    <property type="project" value="TreeGrafter"/>
</dbReference>
<dbReference type="CDD" id="cd20294">
    <property type="entry name" value="cupin_KduI_N"/>
    <property type="match status" value="1"/>
</dbReference>
<dbReference type="AlphaFoldDB" id="A0A0D2MJP3"/>
<evidence type="ECO:0000256" key="7">
    <source>
        <dbReference type="ARBA" id="ARBA00023235"/>
    </source>
</evidence>
<keyword evidence="5" id="KW-0479">Metal-binding</keyword>
<dbReference type="EMBL" id="KK100897">
    <property type="protein sequence ID" value="KIZ03190.1"/>
    <property type="molecule type" value="Genomic_DNA"/>
</dbReference>
<evidence type="ECO:0000256" key="1">
    <source>
        <dbReference type="ARBA" id="ARBA00000552"/>
    </source>
</evidence>
<dbReference type="InterPro" id="IPR014710">
    <property type="entry name" value="RmlC-like_jellyroll"/>
</dbReference>
<feature type="chain" id="PRO_5002258858" description="5-dehydro-4-deoxy-D-glucuronate isomerase" evidence="8">
    <location>
        <begin position="23"/>
        <end position="340"/>
    </location>
</feature>
<dbReference type="GO" id="GO:0008697">
    <property type="term" value="F:4-deoxy-L-threo-5-hexosulose-uronate ketol-isomerase activity"/>
    <property type="evidence" value="ECO:0007669"/>
    <property type="project" value="UniProtKB-EC"/>
</dbReference>
<keyword evidence="7 9" id="KW-0413">Isomerase</keyword>
<dbReference type="Gene3D" id="2.60.120.520">
    <property type="entry name" value="pectin degrading enzyme 5-keto 4- deoxyuronate isomerase, domain 1"/>
    <property type="match status" value="1"/>
</dbReference>
<evidence type="ECO:0000256" key="4">
    <source>
        <dbReference type="ARBA" id="ARBA00012547"/>
    </source>
</evidence>
<organism evidence="9 10">
    <name type="scientific">Monoraphidium neglectum</name>
    <dbReference type="NCBI Taxonomy" id="145388"/>
    <lineage>
        <taxon>Eukaryota</taxon>
        <taxon>Viridiplantae</taxon>
        <taxon>Chlorophyta</taxon>
        <taxon>core chlorophytes</taxon>
        <taxon>Chlorophyceae</taxon>
        <taxon>CS clade</taxon>
        <taxon>Sphaeropleales</taxon>
        <taxon>Selenastraceae</taxon>
        <taxon>Monoraphidium</taxon>
    </lineage>
</organism>
<keyword evidence="10" id="KW-1185">Reference proteome</keyword>
<dbReference type="OrthoDB" id="5581282at2759"/>
<reference evidence="9 10" key="1">
    <citation type="journal article" date="2013" name="BMC Genomics">
        <title>Reconstruction of the lipid metabolism for the microalga Monoraphidium neglectum from its genome sequence reveals characteristics suitable for biofuel production.</title>
        <authorList>
            <person name="Bogen C."/>
            <person name="Al-Dilaimi A."/>
            <person name="Albersmeier A."/>
            <person name="Wichmann J."/>
            <person name="Grundmann M."/>
            <person name="Rupp O."/>
            <person name="Lauersen K.J."/>
            <person name="Blifernez-Klassen O."/>
            <person name="Kalinowski J."/>
            <person name="Goesmann A."/>
            <person name="Mussgnug J.H."/>
            <person name="Kruse O."/>
        </authorList>
    </citation>
    <scope>NUCLEOTIDE SEQUENCE [LARGE SCALE GENOMIC DNA]</scope>
    <source>
        <strain evidence="9 10">SAG 48.87</strain>
    </source>
</reference>
<accession>A0A0D2MJP3</accession>
<evidence type="ECO:0000256" key="3">
    <source>
        <dbReference type="ARBA" id="ARBA00008086"/>
    </source>
</evidence>
<feature type="signal peptide" evidence="8">
    <location>
        <begin position="1"/>
        <end position="22"/>
    </location>
</feature>
<evidence type="ECO:0000256" key="6">
    <source>
        <dbReference type="ARBA" id="ARBA00022833"/>
    </source>
</evidence>
<dbReference type="HAMAP" id="MF_00687">
    <property type="entry name" value="KduI"/>
    <property type="match status" value="1"/>
</dbReference>
<dbReference type="GeneID" id="25737649"/>
<comment type="catalytic activity">
    <reaction evidence="1">
        <text>5-dehydro-4-deoxy-D-glucuronate = 3-deoxy-D-glycero-2,5-hexodiulosonate</text>
        <dbReference type="Rhea" id="RHEA:23896"/>
        <dbReference type="ChEBI" id="CHEBI:17117"/>
        <dbReference type="ChEBI" id="CHEBI:29071"/>
        <dbReference type="EC" id="5.3.1.17"/>
    </reaction>
</comment>
<dbReference type="InterPro" id="IPR021120">
    <property type="entry name" value="KduI/IolB_isomerase"/>
</dbReference>
<dbReference type="SUPFAM" id="SSF51182">
    <property type="entry name" value="RmlC-like cupins"/>
    <property type="match status" value="1"/>
</dbReference>
<dbReference type="PANTHER" id="PTHR38461">
    <property type="entry name" value="4-DEOXY-L-THREO-5-HEXOSULOSE-URONATE KETOL-ISOMERASE"/>
    <property type="match status" value="1"/>
</dbReference>